<organism evidence="2 3">
    <name type="scientific">Acetobacter orientalis</name>
    <dbReference type="NCBI Taxonomy" id="146474"/>
    <lineage>
        <taxon>Bacteria</taxon>
        <taxon>Pseudomonadati</taxon>
        <taxon>Pseudomonadota</taxon>
        <taxon>Alphaproteobacteria</taxon>
        <taxon>Acetobacterales</taxon>
        <taxon>Acetobacteraceae</taxon>
        <taxon>Acetobacter</taxon>
    </lineage>
</organism>
<keyword evidence="1" id="KW-0812">Transmembrane</keyword>
<dbReference type="Proteomes" id="UP000270034">
    <property type="component" value="Chromosome"/>
</dbReference>
<evidence type="ECO:0000313" key="3">
    <source>
        <dbReference type="Proteomes" id="UP000270034"/>
    </source>
</evidence>
<name>A0A2Z5ZGY9_9PROT</name>
<evidence type="ECO:0000313" key="2">
    <source>
        <dbReference type="EMBL" id="BBC79974.1"/>
    </source>
</evidence>
<evidence type="ECO:0000256" key="1">
    <source>
        <dbReference type="SAM" id="Phobius"/>
    </source>
</evidence>
<gene>
    <name evidence="2" type="ORF">AcetOrient_orf02447</name>
</gene>
<reference evidence="2 3" key="1">
    <citation type="submission" date="2018-02" db="EMBL/GenBank/DDBJ databases">
        <title>Acetobacter orientalis genome.</title>
        <authorList>
            <person name="Nakashima N."/>
            <person name="Tamura T."/>
        </authorList>
    </citation>
    <scope>NUCLEOTIDE SEQUENCE [LARGE SCALE GENOMIC DNA]</scope>
    <source>
        <strain evidence="2 3">FAN1</strain>
    </source>
</reference>
<dbReference type="AlphaFoldDB" id="A0A2Z5ZGY9"/>
<dbReference type="KEGG" id="aot:AcetOri_orf02447"/>
<proteinExistence type="predicted"/>
<protein>
    <submittedName>
        <fullName evidence="2">MHC class I antigen ZJA transcript variant 3</fullName>
    </submittedName>
</protein>
<dbReference type="EMBL" id="AP018515">
    <property type="protein sequence ID" value="BBC79974.1"/>
    <property type="molecule type" value="Genomic_DNA"/>
</dbReference>
<feature type="transmembrane region" description="Helical" evidence="1">
    <location>
        <begin position="20"/>
        <end position="37"/>
    </location>
</feature>
<keyword evidence="1" id="KW-1133">Transmembrane helix</keyword>
<accession>A0A2Z5ZGY9</accession>
<sequence>MFHVSYFVFSGLSRVMDIPGLYQNLGFLWFLGCFPFLRHSSTVFYVE</sequence>
<keyword evidence="1" id="KW-0472">Membrane</keyword>